<keyword evidence="2" id="KW-0472">Membrane</keyword>
<dbReference type="EMBL" id="GL192447">
    <property type="protein sequence ID" value="EFB24688.1"/>
    <property type="molecule type" value="Genomic_DNA"/>
</dbReference>
<dbReference type="GO" id="GO:0009306">
    <property type="term" value="P:protein secretion"/>
    <property type="evidence" value="ECO:0007669"/>
    <property type="project" value="TreeGrafter"/>
</dbReference>
<feature type="transmembrane region" description="Helical" evidence="2">
    <location>
        <begin position="28"/>
        <end position="52"/>
    </location>
</feature>
<gene>
    <name evidence="3" type="ORF">PANDA_003954</name>
</gene>
<dbReference type="AlphaFoldDB" id="D2H2T0"/>
<evidence type="ECO:0000313" key="3">
    <source>
        <dbReference type="EMBL" id="EFB24688.1"/>
    </source>
</evidence>
<dbReference type="InterPro" id="IPR051500">
    <property type="entry name" value="cTAGE_MIA/OTOR"/>
</dbReference>
<dbReference type="GO" id="GO:0070971">
    <property type="term" value="C:endoplasmic reticulum exit site"/>
    <property type="evidence" value="ECO:0007669"/>
    <property type="project" value="TreeGrafter"/>
</dbReference>
<dbReference type="GO" id="GO:0035459">
    <property type="term" value="P:vesicle cargo loading"/>
    <property type="evidence" value="ECO:0007669"/>
    <property type="project" value="TreeGrafter"/>
</dbReference>
<organism evidence="3">
    <name type="scientific">Ailuropoda melanoleuca</name>
    <name type="common">Giant panda</name>
    <dbReference type="NCBI Taxonomy" id="9646"/>
    <lineage>
        <taxon>Eukaryota</taxon>
        <taxon>Metazoa</taxon>
        <taxon>Chordata</taxon>
        <taxon>Craniata</taxon>
        <taxon>Vertebrata</taxon>
        <taxon>Euteleostomi</taxon>
        <taxon>Mammalia</taxon>
        <taxon>Eutheria</taxon>
        <taxon>Laurasiatheria</taxon>
        <taxon>Carnivora</taxon>
        <taxon>Caniformia</taxon>
        <taxon>Ursidae</taxon>
        <taxon>Ailuropoda</taxon>
    </lineage>
</organism>
<evidence type="ECO:0000256" key="1">
    <source>
        <dbReference type="ARBA" id="ARBA00023054"/>
    </source>
</evidence>
<reference evidence="3" key="1">
    <citation type="journal article" date="2009" name="Nature">
        <title>The sequence and de novo assembly of the giant panda genome.</title>
        <authorList>
            <person name="Li R."/>
            <person name="Fan W."/>
            <person name="Tian G."/>
            <person name="Zhu H."/>
            <person name="He L."/>
            <person name="Cai J."/>
            <person name="Huang Q."/>
            <person name="Li J."/>
            <person name="Wang J."/>
        </authorList>
    </citation>
    <scope>NUCLEOTIDE SEQUENCE</scope>
</reference>
<dbReference type="PANTHER" id="PTHR23158:SF38">
    <property type="entry name" value="MELANOMA INHIBITORY ACTIVITY PROTEIN 2"/>
    <property type="match status" value="1"/>
</dbReference>
<accession>D2H2T0</accession>
<keyword evidence="1" id="KW-0175">Coiled coil</keyword>
<dbReference type="GO" id="GO:0006888">
    <property type="term" value="P:endoplasmic reticulum to Golgi vesicle-mediated transport"/>
    <property type="evidence" value="ECO:0007669"/>
    <property type="project" value="TreeGrafter"/>
</dbReference>
<dbReference type="GO" id="GO:0005789">
    <property type="term" value="C:endoplasmic reticulum membrane"/>
    <property type="evidence" value="ECO:0007669"/>
    <property type="project" value="TreeGrafter"/>
</dbReference>
<dbReference type="InParanoid" id="D2H2T0"/>
<keyword evidence="2" id="KW-0812">Transmembrane</keyword>
<protein>
    <submittedName>
        <fullName evidence="3">Uncharacterized protein</fullName>
    </submittedName>
</protein>
<proteinExistence type="predicted"/>
<dbReference type="PANTHER" id="PTHR23158">
    <property type="entry name" value="MELANOMA INHIBITORY ACTIVITY-RELATED"/>
    <property type="match status" value="1"/>
</dbReference>
<keyword evidence="2" id="KW-1133">Transmembrane helix</keyword>
<feature type="non-terminal residue" evidence="3">
    <location>
        <position position="173"/>
    </location>
</feature>
<name>D2H2T0_AILME</name>
<feature type="non-terminal residue" evidence="3">
    <location>
        <position position="1"/>
    </location>
</feature>
<sequence length="173" mass="20149">GLILGKLGKVVDEMLPNDLSPQLTFHNIQWEIVICPLVITLLVGLLFLFRLVQSVRRWLYLRHEKQLSGTLAAWIREKFQLADKLKATTKEYMEIKSFPENARLEKESLNITSLMDTYRKVKRTNLMLMEELTSLIRELKEVRSKCSNQGEELVEVFKTPETPKEVTRLTTSQ</sequence>
<evidence type="ECO:0000256" key="2">
    <source>
        <dbReference type="SAM" id="Phobius"/>
    </source>
</evidence>